<evidence type="ECO:0000313" key="1">
    <source>
        <dbReference type="EMBL" id="PKU61063.1"/>
    </source>
</evidence>
<keyword evidence="2" id="KW-1185">Reference proteome</keyword>
<dbReference type="AlphaFoldDB" id="A0A2I0VCD1"/>
<reference evidence="1 2" key="1">
    <citation type="journal article" date="2016" name="Sci. Rep.">
        <title>The Dendrobium catenatum Lindl. genome sequence provides insights into polysaccharide synthase, floral development and adaptive evolution.</title>
        <authorList>
            <person name="Zhang G.Q."/>
            <person name="Xu Q."/>
            <person name="Bian C."/>
            <person name="Tsai W.C."/>
            <person name="Yeh C.M."/>
            <person name="Liu K.W."/>
            <person name="Yoshida K."/>
            <person name="Zhang L.S."/>
            <person name="Chang S.B."/>
            <person name="Chen F."/>
            <person name="Shi Y."/>
            <person name="Su Y.Y."/>
            <person name="Zhang Y.Q."/>
            <person name="Chen L.J."/>
            <person name="Yin Y."/>
            <person name="Lin M."/>
            <person name="Huang H."/>
            <person name="Deng H."/>
            <person name="Wang Z.W."/>
            <person name="Zhu S.L."/>
            <person name="Zhao X."/>
            <person name="Deng C."/>
            <person name="Niu S.C."/>
            <person name="Huang J."/>
            <person name="Wang M."/>
            <person name="Liu G.H."/>
            <person name="Yang H.J."/>
            <person name="Xiao X.J."/>
            <person name="Hsiao Y.Y."/>
            <person name="Wu W.L."/>
            <person name="Chen Y.Y."/>
            <person name="Mitsuda N."/>
            <person name="Ohme-Takagi M."/>
            <person name="Luo Y.B."/>
            <person name="Van de Peer Y."/>
            <person name="Liu Z.J."/>
        </authorList>
    </citation>
    <scope>NUCLEOTIDE SEQUENCE [LARGE SCALE GENOMIC DNA]</scope>
    <source>
        <tissue evidence="1">The whole plant</tissue>
    </source>
</reference>
<gene>
    <name evidence="1" type="ORF">MA16_Dca028950</name>
</gene>
<dbReference type="EMBL" id="KZ504815">
    <property type="protein sequence ID" value="PKU61063.1"/>
    <property type="molecule type" value="Genomic_DNA"/>
</dbReference>
<accession>A0A2I0VCD1</accession>
<sequence>MKEKHVSESEAQKCIRTIINKCWKELNKEWIKALKYEEMLKMVVINLPRVAHLFYRQSNDENVGELNLEKMKDNVTSLFLEPITLKEDD</sequence>
<organism evidence="1 2">
    <name type="scientific">Dendrobium catenatum</name>
    <dbReference type="NCBI Taxonomy" id="906689"/>
    <lineage>
        <taxon>Eukaryota</taxon>
        <taxon>Viridiplantae</taxon>
        <taxon>Streptophyta</taxon>
        <taxon>Embryophyta</taxon>
        <taxon>Tracheophyta</taxon>
        <taxon>Spermatophyta</taxon>
        <taxon>Magnoliopsida</taxon>
        <taxon>Liliopsida</taxon>
        <taxon>Asparagales</taxon>
        <taxon>Orchidaceae</taxon>
        <taxon>Epidendroideae</taxon>
        <taxon>Malaxideae</taxon>
        <taxon>Dendrobiinae</taxon>
        <taxon>Dendrobium</taxon>
    </lineage>
</organism>
<name>A0A2I0VCD1_9ASPA</name>
<dbReference type="SUPFAM" id="SSF48576">
    <property type="entry name" value="Terpenoid synthases"/>
    <property type="match status" value="1"/>
</dbReference>
<protein>
    <submittedName>
        <fullName evidence="1">Myrcene synthase, chloroplastic</fullName>
    </submittedName>
</protein>
<reference evidence="1 2" key="2">
    <citation type="journal article" date="2017" name="Nature">
        <title>The Apostasia genome and the evolution of orchids.</title>
        <authorList>
            <person name="Zhang G.Q."/>
            <person name="Liu K.W."/>
            <person name="Li Z."/>
            <person name="Lohaus R."/>
            <person name="Hsiao Y.Y."/>
            <person name="Niu S.C."/>
            <person name="Wang J.Y."/>
            <person name="Lin Y.C."/>
            <person name="Xu Q."/>
            <person name="Chen L.J."/>
            <person name="Yoshida K."/>
            <person name="Fujiwara S."/>
            <person name="Wang Z.W."/>
            <person name="Zhang Y.Q."/>
            <person name="Mitsuda N."/>
            <person name="Wang M."/>
            <person name="Liu G.H."/>
            <person name="Pecoraro L."/>
            <person name="Huang H.X."/>
            <person name="Xiao X.J."/>
            <person name="Lin M."/>
            <person name="Wu X.Y."/>
            <person name="Wu W.L."/>
            <person name="Chen Y.Y."/>
            <person name="Chang S.B."/>
            <person name="Sakamoto S."/>
            <person name="Ohme-Takagi M."/>
            <person name="Yagi M."/>
            <person name="Zeng S.J."/>
            <person name="Shen C.Y."/>
            <person name="Yeh C.M."/>
            <person name="Luo Y.B."/>
            <person name="Tsai W.C."/>
            <person name="Van de Peer Y."/>
            <person name="Liu Z.J."/>
        </authorList>
    </citation>
    <scope>NUCLEOTIDE SEQUENCE [LARGE SCALE GENOMIC DNA]</scope>
    <source>
        <tissue evidence="1">The whole plant</tissue>
    </source>
</reference>
<evidence type="ECO:0000313" key="2">
    <source>
        <dbReference type="Proteomes" id="UP000233837"/>
    </source>
</evidence>
<dbReference type="Gene3D" id="1.10.600.10">
    <property type="entry name" value="Farnesyl Diphosphate Synthase"/>
    <property type="match status" value="1"/>
</dbReference>
<proteinExistence type="predicted"/>
<dbReference type="Proteomes" id="UP000233837">
    <property type="component" value="Unassembled WGS sequence"/>
</dbReference>
<dbReference type="InterPro" id="IPR008949">
    <property type="entry name" value="Isoprenoid_synthase_dom_sf"/>
</dbReference>